<dbReference type="RefSeq" id="WP_123791697.1">
    <property type="nucleotide sequence ID" value="NZ_RKQK01000001.1"/>
</dbReference>
<dbReference type="Gene3D" id="2.40.160.10">
    <property type="entry name" value="Porin"/>
    <property type="match status" value="1"/>
</dbReference>
<accession>A0A3N4UN94</accession>
<feature type="signal peptide" evidence="1">
    <location>
        <begin position="1"/>
        <end position="21"/>
    </location>
</feature>
<evidence type="ECO:0000313" key="2">
    <source>
        <dbReference type="EMBL" id="RPE71488.1"/>
    </source>
</evidence>
<evidence type="ECO:0000256" key="1">
    <source>
        <dbReference type="SAM" id="SignalP"/>
    </source>
</evidence>
<reference evidence="2 3" key="1">
    <citation type="submission" date="2018-11" db="EMBL/GenBank/DDBJ databases">
        <title>Genomic Encyclopedia of Type Strains, Phase IV (KMG-IV): sequencing the most valuable type-strain genomes for metagenomic binning, comparative biology and taxonomic classification.</title>
        <authorList>
            <person name="Goeker M."/>
        </authorList>
    </citation>
    <scope>NUCLEOTIDE SEQUENCE [LARGE SCALE GENOMIC DNA]</scope>
    <source>
        <strain evidence="2 3">DSM 104731</strain>
    </source>
</reference>
<dbReference type="SUPFAM" id="SSF56935">
    <property type="entry name" value="Porins"/>
    <property type="match status" value="1"/>
</dbReference>
<dbReference type="GO" id="GO:0015288">
    <property type="term" value="F:porin activity"/>
    <property type="evidence" value="ECO:0007669"/>
    <property type="project" value="InterPro"/>
</dbReference>
<comment type="caution">
    <text evidence="2">The sequence shown here is derived from an EMBL/GenBank/DDBJ whole genome shotgun (WGS) entry which is preliminary data.</text>
</comment>
<sequence length="292" mass="31018">MKNIAIALTSLAAISAAPAFAETTYLSFDLGYSELSEGGETLETLSGAAAFEGKTGKFTYGAELAGTEIKIGGDEANVSEISAILGYDITPAITAFVGASSVEFDTEEATYYTAGAEYAFGDFTVGAAYITTEVDDIDTDGGQAYVDYDTAALDAYFGVAFAEDEDEIYFAGLSRDVDTYEVDFDTIIVEDLNVYTLSGSYNVRENIRVNASVDYFDIDGEDLTQASIGAGYMVADDIWVDASYNTLEIDGENVDGFGLAVSFETGDRGLRASERVMTAYDVLAAVPVFGGR</sequence>
<dbReference type="GO" id="GO:0016020">
    <property type="term" value="C:membrane"/>
    <property type="evidence" value="ECO:0007669"/>
    <property type="project" value="InterPro"/>
</dbReference>
<proteinExistence type="predicted"/>
<dbReference type="InterPro" id="IPR023614">
    <property type="entry name" value="Porin_dom_sf"/>
</dbReference>
<keyword evidence="3" id="KW-1185">Reference proteome</keyword>
<protein>
    <submittedName>
        <fullName evidence="2">Porin-like protein</fullName>
    </submittedName>
</protein>
<gene>
    <name evidence="2" type="ORF">EDD53_0607</name>
</gene>
<organism evidence="2 3">
    <name type="scientific">Pacificibacter maritimus</name>
    <dbReference type="NCBI Taxonomy" id="762213"/>
    <lineage>
        <taxon>Bacteria</taxon>
        <taxon>Pseudomonadati</taxon>
        <taxon>Pseudomonadota</taxon>
        <taxon>Alphaproteobacteria</taxon>
        <taxon>Rhodobacterales</taxon>
        <taxon>Roseobacteraceae</taxon>
        <taxon>Pacificibacter</taxon>
    </lineage>
</organism>
<dbReference type="OrthoDB" id="7871034at2"/>
<dbReference type="Proteomes" id="UP000269689">
    <property type="component" value="Unassembled WGS sequence"/>
</dbReference>
<dbReference type="EMBL" id="RKQK01000001">
    <property type="protein sequence ID" value="RPE71488.1"/>
    <property type="molecule type" value="Genomic_DNA"/>
</dbReference>
<keyword evidence="1" id="KW-0732">Signal</keyword>
<name>A0A3N4UN94_9RHOB</name>
<evidence type="ECO:0000313" key="3">
    <source>
        <dbReference type="Proteomes" id="UP000269689"/>
    </source>
</evidence>
<feature type="chain" id="PRO_5018125302" evidence="1">
    <location>
        <begin position="22"/>
        <end position="292"/>
    </location>
</feature>
<dbReference type="AlphaFoldDB" id="A0A3N4UN94"/>